<dbReference type="PANTHER" id="PTHR42933">
    <property type="entry name" value="SLR6095 PROTEIN"/>
    <property type="match status" value="1"/>
</dbReference>
<protein>
    <recommendedName>
        <fullName evidence="1">site-specific DNA-methyltransferase (adenine-specific)</fullName>
        <ecNumber evidence="1">2.1.1.72</ecNumber>
    </recommendedName>
</protein>
<dbReference type="GO" id="GO:0008170">
    <property type="term" value="F:N-methyltransferase activity"/>
    <property type="evidence" value="ECO:0007669"/>
    <property type="project" value="InterPro"/>
</dbReference>
<evidence type="ECO:0000256" key="5">
    <source>
        <dbReference type="ARBA" id="ARBA00022747"/>
    </source>
</evidence>
<evidence type="ECO:0000313" key="8">
    <source>
        <dbReference type="EMBL" id="SYV97240.1"/>
    </source>
</evidence>
<dbReference type="InterPro" id="IPR003356">
    <property type="entry name" value="DNA_methylase_A-5"/>
</dbReference>
<dbReference type="PANTHER" id="PTHR42933:SF1">
    <property type="entry name" value="SITE-SPECIFIC DNA-METHYLTRANSFERASE (ADENINE-SPECIFIC)"/>
    <property type="match status" value="1"/>
</dbReference>
<sequence length="181" mass="20759">MSYGLAPKSKADYAFLLHSLYHLDNDGIMAIVLPHGVLFRGGSELEIRKTLVEKQKIDTIIGLPNNMFMGTGISTIIMILKENKKTDDFMFVDASKLFSKDGNKNKLDKSHIIKMADIVNNRIEKEGFSRIVSIDEIRNNEYNLNISRYIDNFEKEDIFDLYSTMYGGVSEQELSSLNKYW</sequence>
<dbReference type="InterPro" id="IPR051537">
    <property type="entry name" value="DNA_Adenine_Mtase"/>
</dbReference>
<evidence type="ECO:0000256" key="1">
    <source>
        <dbReference type="ARBA" id="ARBA00011900"/>
    </source>
</evidence>
<dbReference type="EMBL" id="LS991951">
    <property type="protein sequence ID" value="SYV97240.1"/>
    <property type="molecule type" value="Genomic_DNA"/>
</dbReference>
<dbReference type="KEGG" id="medw:NCTC10132_00599"/>
<keyword evidence="4" id="KW-0949">S-adenosyl-L-methionine</keyword>
<keyword evidence="3 8" id="KW-0808">Transferase</keyword>
<evidence type="ECO:0000256" key="2">
    <source>
        <dbReference type="ARBA" id="ARBA00022603"/>
    </source>
</evidence>
<evidence type="ECO:0000256" key="3">
    <source>
        <dbReference type="ARBA" id="ARBA00022679"/>
    </source>
</evidence>
<keyword evidence="5" id="KW-0680">Restriction system</keyword>
<dbReference type="Gene3D" id="3.40.50.150">
    <property type="entry name" value="Vaccinia Virus protein VP39"/>
    <property type="match status" value="1"/>
</dbReference>
<dbReference type="AlphaFoldDB" id="A0A3B0PNE2"/>
<dbReference type="EC" id="2.1.1.72" evidence="1"/>
<name>A0A3B0PNE2_9BACT</name>
<dbReference type="Pfam" id="PF02384">
    <property type="entry name" value="N6_Mtase"/>
    <property type="match status" value="1"/>
</dbReference>
<evidence type="ECO:0000256" key="6">
    <source>
        <dbReference type="ARBA" id="ARBA00047942"/>
    </source>
</evidence>
<evidence type="ECO:0000259" key="7">
    <source>
        <dbReference type="Pfam" id="PF02384"/>
    </source>
</evidence>
<feature type="non-terminal residue" evidence="8">
    <location>
        <position position="181"/>
    </location>
</feature>
<dbReference type="Proteomes" id="UP000257559">
    <property type="component" value="Chromosome"/>
</dbReference>
<evidence type="ECO:0000256" key="4">
    <source>
        <dbReference type="ARBA" id="ARBA00022691"/>
    </source>
</evidence>
<feature type="domain" description="DNA methylase adenine-specific" evidence="7">
    <location>
        <begin position="4"/>
        <end position="157"/>
    </location>
</feature>
<organism evidence="8 9">
    <name type="scientific">Mycoplasmopsis edwardii</name>
    <dbReference type="NCBI Taxonomy" id="53558"/>
    <lineage>
        <taxon>Bacteria</taxon>
        <taxon>Bacillati</taxon>
        <taxon>Mycoplasmatota</taxon>
        <taxon>Mycoplasmoidales</taxon>
        <taxon>Metamycoplasmataceae</taxon>
        <taxon>Mycoplasmopsis</taxon>
    </lineage>
</organism>
<keyword evidence="2 8" id="KW-0489">Methyltransferase</keyword>
<keyword evidence="9" id="KW-1185">Reference proteome</keyword>
<proteinExistence type="predicted"/>
<gene>
    <name evidence="8" type="ORF">NCTC10132_00599</name>
</gene>
<dbReference type="SUPFAM" id="SSF53335">
    <property type="entry name" value="S-adenosyl-L-methionine-dependent methyltransferases"/>
    <property type="match status" value="1"/>
</dbReference>
<evidence type="ECO:0000313" key="9">
    <source>
        <dbReference type="Proteomes" id="UP000257559"/>
    </source>
</evidence>
<dbReference type="GO" id="GO:0009007">
    <property type="term" value="F:site-specific DNA-methyltransferase (adenine-specific) activity"/>
    <property type="evidence" value="ECO:0007669"/>
    <property type="project" value="UniProtKB-EC"/>
</dbReference>
<reference evidence="9" key="1">
    <citation type="submission" date="2018-06" db="EMBL/GenBank/DDBJ databases">
        <authorList>
            <consortium name="Pathogen Informatics"/>
        </authorList>
    </citation>
    <scope>NUCLEOTIDE SEQUENCE [LARGE SCALE GENOMIC DNA]</scope>
    <source>
        <strain evidence="9">NCTC10132</strain>
    </source>
</reference>
<dbReference type="InterPro" id="IPR029063">
    <property type="entry name" value="SAM-dependent_MTases_sf"/>
</dbReference>
<dbReference type="GO" id="GO:0003677">
    <property type="term" value="F:DNA binding"/>
    <property type="evidence" value="ECO:0007669"/>
    <property type="project" value="InterPro"/>
</dbReference>
<dbReference type="GO" id="GO:0032259">
    <property type="term" value="P:methylation"/>
    <property type="evidence" value="ECO:0007669"/>
    <property type="project" value="UniProtKB-KW"/>
</dbReference>
<accession>A0A3B0PNE2</accession>
<dbReference type="GO" id="GO:0009307">
    <property type="term" value="P:DNA restriction-modification system"/>
    <property type="evidence" value="ECO:0007669"/>
    <property type="project" value="UniProtKB-KW"/>
</dbReference>
<comment type="catalytic activity">
    <reaction evidence="6">
        <text>a 2'-deoxyadenosine in DNA + S-adenosyl-L-methionine = an N(6)-methyl-2'-deoxyadenosine in DNA + S-adenosyl-L-homocysteine + H(+)</text>
        <dbReference type="Rhea" id="RHEA:15197"/>
        <dbReference type="Rhea" id="RHEA-COMP:12418"/>
        <dbReference type="Rhea" id="RHEA-COMP:12419"/>
        <dbReference type="ChEBI" id="CHEBI:15378"/>
        <dbReference type="ChEBI" id="CHEBI:57856"/>
        <dbReference type="ChEBI" id="CHEBI:59789"/>
        <dbReference type="ChEBI" id="CHEBI:90615"/>
        <dbReference type="ChEBI" id="CHEBI:90616"/>
        <dbReference type="EC" id="2.1.1.72"/>
    </reaction>
</comment>